<evidence type="ECO:0000313" key="3">
    <source>
        <dbReference type="EMBL" id="CAL1389969.1"/>
    </source>
</evidence>
<gene>
    <name evidence="3" type="ORF">LTRI10_LOCUS30782</name>
</gene>
<keyword evidence="1" id="KW-0175">Coiled coil</keyword>
<name>A0AAV2EVV8_9ROSI</name>
<dbReference type="Proteomes" id="UP001497516">
    <property type="component" value="Chromosome 5"/>
</dbReference>
<dbReference type="AlphaFoldDB" id="A0AAV2EVV8"/>
<keyword evidence="4" id="KW-1185">Reference proteome</keyword>
<feature type="coiled-coil region" evidence="1">
    <location>
        <begin position="70"/>
        <end position="97"/>
    </location>
</feature>
<evidence type="ECO:0000256" key="1">
    <source>
        <dbReference type="SAM" id="Coils"/>
    </source>
</evidence>
<accession>A0AAV2EVV8</accession>
<sequence length="186" mass="21020">MLSAHTMGTKSYARFKEDMDKVKDKMQTQPPTAHDSFGPNDILSQVLEDKPYYSRAYGLGHNWGNKNSIVKNALEAKKNAEEKTQRVEEKLEKVLGQQEKILALLHKENPNLDLDEIIDSPNENDVPDIGESDELGTVPLLPMLQSSTAIPETQPDDTLRKEKDDSFFNYMVNSYQVKKTGVVKPL</sequence>
<evidence type="ECO:0000313" key="4">
    <source>
        <dbReference type="Proteomes" id="UP001497516"/>
    </source>
</evidence>
<feature type="region of interest" description="Disordered" evidence="2">
    <location>
        <begin position="21"/>
        <end position="41"/>
    </location>
</feature>
<dbReference type="EMBL" id="OZ034818">
    <property type="protein sequence ID" value="CAL1389969.1"/>
    <property type="molecule type" value="Genomic_DNA"/>
</dbReference>
<proteinExistence type="predicted"/>
<organism evidence="3 4">
    <name type="scientific">Linum trigynum</name>
    <dbReference type="NCBI Taxonomy" id="586398"/>
    <lineage>
        <taxon>Eukaryota</taxon>
        <taxon>Viridiplantae</taxon>
        <taxon>Streptophyta</taxon>
        <taxon>Embryophyta</taxon>
        <taxon>Tracheophyta</taxon>
        <taxon>Spermatophyta</taxon>
        <taxon>Magnoliopsida</taxon>
        <taxon>eudicotyledons</taxon>
        <taxon>Gunneridae</taxon>
        <taxon>Pentapetalae</taxon>
        <taxon>rosids</taxon>
        <taxon>fabids</taxon>
        <taxon>Malpighiales</taxon>
        <taxon>Linaceae</taxon>
        <taxon>Linum</taxon>
    </lineage>
</organism>
<reference evidence="3 4" key="1">
    <citation type="submission" date="2024-04" db="EMBL/GenBank/DDBJ databases">
        <authorList>
            <person name="Fracassetti M."/>
        </authorList>
    </citation>
    <scope>NUCLEOTIDE SEQUENCE [LARGE SCALE GENOMIC DNA]</scope>
</reference>
<evidence type="ECO:0000256" key="2">
    <source>
        <dbReference type="SAM" id="MobiDB-lite"/>
    </source>
</evidence>
<protein>
    <submittedName>
        <fullName evidence="3">Uncharacterized protein</fullName>
    </submittedName>
</protein>